<dbReference type="PRINTS" id="PR00111">
    <property type="entry name" value="ABHYDROLASE"/>
</dbReference>
<keyword evidence="2" id="KW-0378">Hydrolase</keyword>
<dbReference type="InterPro" id="IPR029058">
    <property type="entry name" value="AB_hydrolase_fold"/>
</dbReference>
<protein>
    <submittedName>
        <fullName evidence="2">Putative hydrolase or acyltransferase of alpha/beta superfamily</fullName>
    </submittedName>
</protein>
<dbReference type="Pfam" id="PF00561">
    <property type="entry name" value="Abhydrolase_1"/>
    <property type="match status" value="1"/>
</dbReference>
<keyword evidence="3" id="KW-1185">Reference proteome</keyword>
<keyword evidence="2" id="KW-0808">Transferase</keyword>
<feature type="domain" description="AB hydrolase-1" evidence="1">
    <location>
        <begin position="41"/>
        <end position="288"/>
    </location>
</feature>
<dbReference type="GO" id="GO:0016746">
    <property type="term" value="F:acyltransferase activity"/>
    <property type="evidence" value="ECO:0007669"/>
    <property type="project" value="UniProtKB-KW"/>
</dbReference>
<dbReference type="InterPro" id="IPR000639">
    <property type="entry name" value="Epox_hydrolase-like"/>
</dbReference>
<reference evidence="2 3" key="1">
    <citation type="submission" date="2019-01" db="EMBL/GenBank/DDBJ databases">
        <authorList>
            <person name="Brito A."/>
        </authorList>
    </citation>
    <scope>NUCLEOTIDE SEQUENCE [LARGE SCALE GENOMIC DNA]</scope>
    <source>
        <strain evidence="2">1</strain>
    </source>
</reference>
<dbReference type="SUPFAM" id="SSF53474">
    <property type="entry name" value="alpha/beta-Hydrolases"/>
    <property type="match status" value="1"/>
</dbReference>
<keyword evidence="2" id="KW-0012">Acyltransferase</keyword>
<dbReference type="Gene3D" id="3.40.50.1820">
    <property type="entry name" value="alpha/beta hydrolase"/>
    <property type="match status" value="1"/>
</dbReference>
<dbReference type="PANTHER" id="PTHR46438">
    <property type="entry name" value="ALPHA/BETA-HYDROLASES SUPERFAMILY PROTEIN"/>
    <property type="match status" value="1"/>
</dbReference>
<sequence length="307" mass="35045">MTINFKSWQQRIGNQRELIWRGWQTRYSYFRAQHNSSQSYPPLVLVHGFGASIEHWRNNIPVLSQQHSVYALDLLGFGASSKARTNYTVDLWVEQLHDLWQIIIRRPVVLVGNSIGSLVCMSAAAKYPEMVQGVVMLSLPDVSLRQEMIPKIIQPLVTTLENLVASPLLIKTLLKILRQPTVISRWAKVAYKDETAINDELVKILSAPAYDEGADFTFYSLFQGVRKTSFAPSAKEVLPQLKLPMLLIWGLEDRMVPANLAPKFAQLNPQIELIELEKVGHCPHDENPTQFNQIILDWLQKKFDSEL</sequence>
<dbReference type="PANTHER" id="PTHR46438:SF2">
    <property type="entry name" value="ALPHA_BETA-HYDROLASES SUPERFAMILY PROTEIN"/>
    <property type="match status" value="1"/>
</dbReference>
<dbReference type="AlphaFoldDB" id="A0A563VPN9"/>
<evidence type="ECO:0000313" key="3">
    <source>
        <dbReference type="Proteomes" id="UP000320055"/>
    </source>
</evidence>
<dbReference type="EMBL" id="CAACVJ010000109">
    <property type="protein sequence ID" value="VEP13370.1"/>
    <property type="molecule type" value="Genomic_DNA"/>
</dbReference>
<dbReference type="GO" id="GO:0016787">
    <property type="term" value="F:hydrolase activity"/>
    <property type="evidence" value="ECO:0007669"/>
    <property type="project" value="UniProtKB-KW"/>
</dbReference>
<accession>A0A563VPN9</accession>
<proteinExistence type="predicted"/>
<dbReference type="InterPro" id="IPR000073">
    <property type="entry name" value="AB_hydrolase_1"/>
</dbReference>
<dbReference type="Proteomes" id="UP000320055">
    <property type="component" value="Unassembled WGS sequence"/>
</dbReference>
<evidence type="ECO:0000259" key="1">
    <source>
        <dbReference type="Pfam" id="PF00561"/>
    </source>
</evidence>
<organism evidence="2 3">
    <name type="scientific">Hyella patelloides LEGE 07179</name>
    <dbReference type="NCBI Taxonomy" id="945734"/>
    <lineage>
        <taxon>Bacteria</taxon>
        <taxon>Bacillati</taxon>
        <taxon>Cyanobacteriota</taxon>
        <taxon>Cyanophyceae</taxon>
        <taxon>Pleurocapsales</taxon>
        <taxon>Hyellaceae</taxon>
        <taxon>Hyella</taxon>
    </lineage>
</organism>
<gene>
    <name evidence="2" type="ORF">H1P_1970013</name>
</gene>
<dbReference type="PRINTS" id="PR00412">
    <property type="entry name" value="EPOXHYDRLASE"/>
</dbReference>
<name>A0A563VPN9_9CYAN</name>
<evidence type="ECO:0000313" key="2">
    <source>
        <dbReference type="EMBL" id="VEP13370.1"/>
    </source>
</evidence>